<reference evidence="1" key="1">
    <citation type="submission" date="2014-05" db="EMBL/GenBank/DDBJ databases">
        <authorList>
            <person name="Chronopoulou M."/>
        </authorList>
    </citation>
    <scope>NUCLEOTIDE SEQUENCE</scope>
    <source>
        <tissue evidence="1">Whole organism</tissue>
    </source>
</reference>
<evidence type="ECO:0000313" key="1">
    <source>
        <dbReference type="EMBL" id="CDW20806.1"/>
    </source>
</evidence>
<proteinExistence type="predicted"/>
<name>A0A0K2T5S0_LEPSM</name>
<dbReference type="EMBL" id="HACA01003445">
    <property type="protein sequence ID" value="CDW20806.1"/>
    <property type="molecule type" value="Transcribed_RNA"/>
</dbReference>
<sequence>AFPQKIFQWSQIAATSWPVNLTVSAYDAIVADSAQKINCNVGCVVRSAILLKLNVVAVFLFYLRTQKIFQHGPIVLTIDCNGSS</sequence>
<feature type="non-terminal residue" evidence="1">
    <location>
        <position position="1"/>
    </location>
</feature>
<organism evidence="1">
    <name type="scientific">Lepeophtheirus salmonis</name>
    <name type="common">Salmon louse</name>
    <name type="synonym">Caligus salmonis</name>
    <dbReference type="NCBI Taxonomy" id="72036"/>
    <lineage>
        <taxon>Eukaryota</taxon>
        <taxon>Metazoa</taxon>
        <taxon>Ecdysozoa</taxon>
        <taxon>Arthropoda</taxon>
        <taxon>Crustacea</taxon>
        <taxon>Multicrustacea</taxon>
        <taxon>Hexanauplia</taxon>
        <taxon>Copepoda</taxon>
        <taxon>Siphonostomatoida</taxon>
        <taxon>Caligidae</taxon>
        <taxon>Lepeophtheirus</taxon>
    </lineage>
</organism>
<protein>
    <submittedName>
        <fullName evidence="1">Uncharacterized protein</fullName>
    </submittedName>
</protein>
<accession>A0A0K2T5S0</accession>
<dbReference type="AlphaFoldDB" id="A0A0K2T5S0"/>